<dbReference type="OrthoDB" id="3024821at2759"/>
<dbReference type="SUPFAM" id="SSF51430">
    <property type="entry name" value="NAD(P)-linked oxidoreductase"/>
    <property type="match status" value="1"/>
</dbReference>
<dbReference type="InterPro" id="IPR059000">
    <property type="entry name" value="ATPase_P-type_domA"/>
</dbReference>
<feature type="compositionally biased region" description="Basic and acidic residues" evidence="1">
    <location>
        <begin position="124"/>
        <end position="143"/>
    </location>
</feature>
<feature type="region of interest" description="Disordered" evidence="1">
    <location>
        <begin position="107"/>
        <end position="147"/>
    </location>
</feature>
<feature type="compositionally biased region" description="Polar residues" evidence="1">
    <location>
        <begin position="746"/>
        <end position="760"/>
    </location>
</feature>
<dbReference type="Pfam" id="PF00248">
    <property type="entry name" value="Aldo_ket_red"/>
    <property type="match status" value="1"/>
</dbReference>
<gene>
    <name evidence="4" type="ORF">BT96DRAFT_949203</name>
</gene>
<dbReference type="SUPFAM" id="SSF81653">
    <property type="entry name" value="Calcium ATPase, transduction domain A"/>
    <property type="match status" value="1"/>
</dbReference>
<keyword evidence="2" id="KW-0472">Membrane</keyword>
<feature type="region of interest" description="Disordered" evidence="1">
    <location>
        <begin position="636"/>
        <end position="760"/>
    </location>
</feature>
<evidence type="ECO:0000259" key="3">
    <source>
        <dbReference type="SMART" id="SM00831"/>
    </source>
</evidence>
<dbReference type="InterPro" id="IPR036812">
    <property type="entry name" value="NAD(P)_OxRdtase_dom_sf"/>
</dbReference>
<keyword evidence="2" id="KW-1133">Transmembrane helix</keyword>
<feature type="compositionally biased region" description="Polar residues" evidence="1">
    <location>
        <begin position="693"/>
        <end position="704"/>
    </location>
</feature>
<dbReference type="SMART" id="SM00831">
    <property type="entry name" value="Cation_ATPase_N"/>
    <property type="match status" value="1"/>
</dbReference>
<dbReference type="InterPro" id="IPR004014">
    <property type="entry name" value="ATPase_P-typ_cation-transptr_N"/>
</dbReference>
<dbReference type="InterPro" id="IPR023298">
    <property type="entry name" value="ATPase_P-typ_TM_dom_sf"/>
</dbReference>
<feature type="compositionally biased region" description="Polar residues" evidence="1">
    <location>
        <begin position="108"/>
        <end position="120"/>
    </location>
</feature>
<dbReference type="Gene3D" id="2.70.150.10">
    <property type="entry name" value="Calcium-transporting ATPase, cytoplasmic transduction domain A"/>
    <property type="match status" value="1"/>
</dbReference>
<dbReference type="InterPro" id="IPR023210">
    <property type="entry name" value="NADP_OxRdtase_dom"/>
</dbReference>
<feature type="compositionally biased region" description="Basic and acidic residues" evidence="1">
    <location>
        <begin position="577"/>
        <end position="597"/>
    </location>
</feature>
<dbReference type="Pfam" id="PF00690">
    <property type="entry name" value="Cation_ATPase_N"/>
    <property type="match status" value="1"/>
</dbReference>
<name>A0A6A4GLX5_9AGAR</name>
<proteinExistence type="predicted"/>
<feature type="region of interest" description="Disordered" evidence="1">
    <location>
        <begin position="568"/>
        <end position="616"/>
    </location>
</feature>
<dbReference type="Proteomes" id="UP000799118">
    <property type="component" value="Unassembled WGS sequence"/>
</dbReference>
<feature type="transmembrane region" description="Helical" evidence="2">
    <location>
        <begin position="412"/>
        <end position="430"/>
    </location>
</feature>
<keyword evidence="2" id="KW-0812">Transmembrane</keyword>
<dbReference type="SUPFAM" id="SSF81665">
    <property type="entry name" value="Calcium ATPase, transmembrane domain M"/>
    <property type="match status" value="1"/>
</dbReference>
<dbReference type="Gene3D" id="3.20.20.100">
    <property type="entry name" value="NADP-dependent oxidoreductase domain"/>
    <property type="match status" value="1"/>
</dbReference>
<feature type="transmembrane region" description="Helical" evidence="2">
    <location>
        <begin position="368"/>
        <end position="391"/>
    </location>
</feature>
<dbReference type="EMBL" id="ML769891">
    <property type="protein sequence ID" value="KAE9386307.1"/>
    <property type="molecule type" value="Genomic_DNA"/>
</dbReference>
<protein>
    <recommendedName>
        <fullName evidence="3">Cation-transporting P-type ATPase N-terminal domain-containing protein</fullName>
    </recommendedName>
</protein>
<dbReference type="AlphaFoldDB" id="A0A6A4GLX5"/>
<feature type="domain" description="Cation-transporting P-type ATPase N-terminal" evidence="3">
    <location>
        <begin position="165"/>
        <end position="236"/>
    </location>
</feature>
<organism evidence="4 5">
    <name type="scientific">Gymnopus androsaceus JB14</name>
    <dbReference type="NCBI Taxonomy" id="1447944"/>
    <lineage>
        <taxon>Eukaryota</taxon>
        <taxon>Fungi</taxon>
        <taxon>Dikarya</taxon>
        <taxon>Basidiomycota</taxon>
        <taxon>Agaricomycotina</taxon>
        <taxon>Agaricomycetes</taxon>
        <taxon>Agaricomycetidae</taxon>
        <taxon>Agaricales</taxon>
        <taxon>Marasmiineae</taxon>
        <taxon>Omphalotaceae</taxon>
        <taxon>Gymnopus</taxon>
    </lineage>
</organism>
<dbReference type="InterPro" id="IPR008250">
    <property type="entry name" value="ATPase_P-typ_transduc_dom_A_sf"/>
</dbReference>
<accession>A0A6A4GLX5</accession>
<keyword evidence="5" id="KW-1185">Reference proteome</keyword>
<reference evidence="4" key="1">
    <citation type="journal article" date="2019" name="Environ. Microbiol.">
        <title>Fungal ecological strategies reflected in gene transcription - a case study of two litter decomposers.</title>
        <authorList>
            <person name="Barbi F."/>
            <person name="Kohler A."/>
            <person name="Barry K."/>
            <person name="Baskaran P."/>
            <person name="Daum C."/>
            <person name="Fauchery L."/>
            <person name="Ihrmark K."/>
            <person name="Kuo A."/>
            <person name="LaButti K."/>
            <person name="Lipzen A."/>
            <person name="Morin E."/>
            <person name="Grigoriev I.V."/>
            <person name="Henrissat B."/>
            <person name="Lindahl B."/>
            <person name="Martin F."/>
        </authorList>
    </citation>
    <scope>NUCLEOTIDE SEQUENCE</scope>
    <source>
        <strain evidence="4">JB14</strain>
    </source>
</reference>
<dbReference type="PANTHER" id="PTHR42861">
    <property type="entry name" value="CALCIUM-TRANSPORTING ATPASE"/>
    <property type="match status" value="1"/>
</dbReference>
<dbReference type="Pfam" id="PF00122">
    <property type="entry name" value="E1-E2_ATPase"/>
    <property type="match status" value="1"/>
</dbReference>
<evidence type="ECO:0000256" key="2">
    <source>
        <dbReference type="SAM" id="Phobius"/>
    </source>
</evidence>
<evidence type="ECO:0000256" key="1">
    <source>
        <dbReference type="SAM" id="MobiDB-lite"/>
    </source>
</evidence>
<evidence type="ECO:0000313" key="4">
    <source>
        <dbReference type="EMBL" id="KAE9386307.1"/>
    </source>
</evidence>
<dbReference type="GO" id="GO:0006811">
    <property type="term" value="P:monoatomic ion transport"/>
    <property type="evidence" value="ECO:0007669"/>
    <property type="project" value="UniProtKB-ARBA"/>
</dbReference>
<evidence type="ECO:0000313" key="5">
    <source>
        <dbReference type="Proteomes" id="UP000799118"/>
    </source>
</evidence>
<feature type="compositionally biased region" description="Basic and acidic residues" evidence="1">
    <location>
        <begin position="705"/>
        <end position="745"/>
    </location>
</feature>
<sequence length="788" mass="88059">MHSETQVEYGCNKLDEFVRFLLSARSFNLPLYRLKAFTEANPGHPDDICFSEREYNVILSLQEGTVSSDRVNYLRARPTIAQDLPKPPQAHCVVAVAQECRPRALLSSLPQSPPNYTHAPSTPKEPEKKKREYKDFGHEEEGPTHANVSTIQLRAEDLYDREKVDLETILEDAFKLLQCDENGLPTEEATCCIEIFGPNKLESEEQNPFLQFLSFMWNPLSWVMEGAALVAIALSNGEDLVGIVLRLFINSGIGFYEERNAGNAVKALMESLAPKAKIKRDGSWSEIESSGLVPGDMVSFKMAALTGESLPQAKKLGHQCFSGSICKQGEAEGVVISTGANTFFGRAASLVGQDDDTTGHLQKILAQIGSFCLVSIGIFVILEIVVLYPRFHYTYLARRRDANCGFQSYRDDPAEFCIVATTLLFTLFYGSSFDCTFSFKLEYVGYDDIGGCRKQMAQIRELVKLPYRHHESLAKFQFDYMDLFLIHDPLSGSEKRLETYKALQECKAAGKIRTIVELKYGMLDMSYLLLIKSSKKDRAQDLSDVVRRVEGGEVVVVKKKKSRGGLDGLGWGTLGRGRKDSKEKEKEKAREISEVRPRPPRSKTPEPFKSVPETQSRARFNSLDSGMLLTSAQPTSFNAADHNSRNTSTPLLNAMDPIEPTYSRSATPTFGGLLAPPSQLWHDGSLPRRSWAQLRNGTGSGEQVSQKETDKGKDKVKTKSKDKDESKKKTKKEKEKGEKKEDKTQDQTPTHSQFSASNPLVSSLLLERVKLLWHGQRRMGQVVSSARG</sequence>
<dbReference type="Gene3D" id="1.20.1110.10">
    <property type="entry name" value="Calcium-transporting ATPase, transmembrane domain"/>
    <property type="match status" value="1"/>
</dbReference>